<keyword evidence="4" id="KW-1185">Reference proteome</keyword>
<feature type="region of interest" description="Disordered" evidence="1">
    <location>
        <begin position="135"/>
        <end position="169"/>
    </location>
</feature>
<evidence type="ECO:0000256" key="2">
    <source>
        <dbReference type="SAM" id="Phobius"/>
    </source>
</evidence>
<keyword evidence="2" id="KW-0812">Transmembrane</keyword>
<sequence length="293" mass="33442">MDDWEIKNSIDRNTWEQSRQASELGKMRRDQERFHREILDEQQEREMREKISRLELALAQTSDSKQRQGVKNLLDEAILEQNAYYLEKAELERQERRRQIIYNIFLGLILIILAFVAFFLWNSYQNKEEQANQLQTSSTSLIQSQDASNQTDTASKSDTTTEDNSPSYDGVFPSQMVGTWQGSMSGSATTITFYGNGDLRIKIKGGDGSSSEMSGTVYSVAPVDDTTYRIVDYTGTVLPAQLGGVGVKYDFGYKLSPDGRTLYPILWQYGMNEKPNYSNYTVYENDSYTKVGN</sequence>
<protein>
    <recommendedName>
        <fullName evidence="5">Lipoprotein</fullName>
    </recommendedName>
</protein>
<organism evidence="3 4">
    <name type="scientific">Streptococcus sobrinus</name>
    <dbReference type="NCBI Taxonomy" id="1310"/>
    <lineage>
        <taxon>Bacteria</taxon>
        <taxon>Bacillati</taxon>
        <taxon>Bacillota</taxon>
        <taxon>Bacilli</taxon>
        <taxon>Lactobacillales</taxon>
        <taxon>Streptococcaceae</taxon>
        <taxon>Streptococcus</taxon>
    </lineage>
</organism>
<keyword evidence="2" id="KW-0472">Membrane</keyword>
<feature type="compositionally biased region" description="Polar residues" evidence="1">
    <location>
        <begin position="146"/>
        <end position="167"/>
    </location>
</feature>
<gene>
    <name evidence="3" type="ORF">DK182_02105</name>
</gene>
<keyword evidence="2" id="KW-1133">Transmembrane helix</keyword>
<evidence type="ECO:0000313" key="3">
    <source>
        <dbReference type="EMBL" id="AWN20207.1"/>
    </source>
</evidence>
<evidence type="ECO:0000256" key="1">
    <source>
        <dbReference type="SAM" id="MobiDB-lite"/>
    </source>
</evidence>
<name>A0ABN5LGM5_9STRE</name>
<dbReference type="GeneID" id="93923310"/>
<evidence type="ECO:0000313" key="4">
    <source>
        <dbReference type="Proteomes" id="UP000245369"/>
    </source>
</evidence>
<reference evidence="3 4" key="1">
    <citation type="submission" date="2018-05" db="EMBL/GenBank/DDBJ databases">
        <title>Complete genome sequences of Streptococcus sobrinus.</title>
        <authorList>
            <person name="Sales M."/>
            <person name="Jensen P.A."/>
        </authorList>
    </citation>
    <scope>NUCLEOTIDE SEQUENCE [LARGE SCALE GENOMIC DNA]</scope>
    <source>
        <strain evidence="3 4">SL1</strain>
    </source>
</reference>
<accession>A0ABN5LGM5</accession>
<dbReference type="EMBL" id="CP029490">
    <property type="protein sequence ID" value="AWN20207.1"/>
    <property type="molecule type" value="Genomic_DNA"/>
</dbReference>
<proteinExistence type="predicted"/>
<dbReference type="Proteomes" id="UP000245369">
    <property type="component" value="Chromosome"/>
</dbReference>
<feature type="transmembrane region" description="Helical" evidence="2">
    <location>
        <begin position="100"/>
        <end position="121"/>
    </location>
</feature>
<evidence type="ECO:0008006" key="5">
    <source>
        <dbReference type="Google" id="ProtNLM"/>
    </source>
</evidence>
<dbReference type="RefSeq" id="WP_004317356.1">
    <property type="nucleotide sequence ID" value="NZ_CP029490.1"/>
</dbReference>
<feature type="compositionally biased region" description="Low complexity" evidence="1">
    <location>
        <begin position="135"/>
        <end position="145"/>
    </location>
</feature>